<dbReference type="PANTHER" id="PTHR42727">
    <property type="entry name" value="PHOSPHATE TRANSPORT SYSTEM PERMEASE PROTEIN"/>
    <property type="match status" value="1"/>
</dbReference>
<evidence type="ECO:0000313" key="8">
    <source>
        <dbReference type="Proteomes" id="UP000649604"/>
    </source>
</evidence>
<comment type="caution">
    <text evidence="7">The sequence shown here is derived from an EMBL/GenBank/DDBJ whole genome shotgun (WGS) entry which is preliminary data.</text>
</comment>
<sequence length="877" mass="96737">MNNKRTQQDQQPVKLPFERKKTTSRAVVIADKLADRIITIGGILVIIAVLGILVFLVGETLPLFQGGEVTAEHRYTLDIPSDQVLTMTMDEYKTMGLLLFADGTTHFYHAKTGTTLASPQIEFDGKQLTAVGHPLDRSHLAFGFADGTVQLAEIQFETEILRSSDLPTDLTTLDDRDSTDGTAIYSRIPGNQFRKIALNITLEEAVEVTEASRPVTALDYQVSGEAERQLKAFVVVDDEGMVTLNLAKSKINLLTGKRRTTVSQTQLPLLPEDVRDSIHSILLSPKADAVMIADRNGTAYRYNTQDTKAPILAEVSRVLPQNVQLVTFDYLLGGQSIVVVGSDGSLNIWFILNKEVPTSEDGQSLVRTRTFASNGSPMTLFSPSNRGKSFALAYRHGEIRILHGTSQKTLARFAPDAEDVEYHHMLLAPRFDGLMALQANGEARLWDFSVPHPETTFRTLFQKVWYEGYSEPSYTWQSTGATENFESKFSLIPLIFGTIKATFYSLLFAIPIAILGAIYTSEFVHFRVRGVVKPIMEMMASLPSVVLGFVAALVLAPIVETWIAAVILACIALPVALMASAFVWQLLPFHLANRWRGIPKFSLMIVIVLITFLITYKLGLLFEILLFGGDFKAWLNGDIGSATPFLFLLLLPVTFTLLALIVSRIWGRRISQVMFKLSPFKAAIFDMLKWIVMVVSTLICSYGIAYILNGMGLDARGSFIDTYVQRNTLIVGFAMGFAVIPIIYTIAEDALNAVPEHLRAASLGCGATPWQTAIYVILPTAVSGVFSAIMIGMGRAVGETMIVVMAAGNTPLLDWNIFNGLRALSATIAVELPEAVKDGTLYRILFLSGLVLFAMTFVINTVAEIVRIRFRKWTAQL</sequence>
<keyword evidence="4 5" id="KW-0472">Membrane</keyword>
<dbReference type="Proteomes" id="UP000649604">
    <property type="component" value="Unassembled WGS sequence"/>
</dbReference>
<reference evidence="7" key="1">
    <citation type="submission" date="2019-11" db="EMBL/GenBank/DDBJ databases">
        <title>Microbial mats filling the niche in hypersaline microbial mats.</title>
        <authorList>
            <person name="Wong H.L."/>
            <person name="Macleod F.I."/>
            <person name="White R.A. III"/>
            <person name="Burns B.P."/>
        </authorList>
    </citation>
    <scope>NUCLEOTIDE SEQUENCE</scope>
    <source>
        <strain evidence="7">Rbin_158</strain>
    </source>
</reference>
<feature type="transmembrane region" description="Helical" evidence="5">
    <location>
        <begin position="538"/>
        <end position="556"/>
    </location>
</feature>
<feature type="transmembrane region" description="Helical" evidence="5">
    <location>
        <begin position="687"/>
        <end position="708"/>
    </location>
</feature>
<dbReference type="GO" id="GO:0016020">
    <property type="term" value="C:membrane"/>
    <property type="evidence" value="ECO:0007669"/>
    <property type="project" value="UniProtKB-SubCell"/>
</dbReference>
<proteinExistence type="predicted"/>
<dbReference type="InterPro" id="IPR000515">
    <property type="entry name" value="MetI-like"/>
</dbReference>
<dbReference type="AlphaFoldDB" id="A0A9D5K0P1"/>
<dbReference type="InterPro" id="IPR036322">
    <property type="entry name" value="WD40_repeat_dom_sf"/>
</dbReference>
<dbReference type="PANTHER" id="PTHR42727:SF1">
    <property type="entry name" value="PHOSPHATE TRANSPORT SYSTEM PERMEASE"/>
    <property type="match status" value="1"/>
</dbReference>
<keyword evidence="2 5" id="KW-0812">Transmembrane</keyword>
<dbReference type="SUPFAM" id="SSF50978">
    <property type="entry name" value="WD40 repeat-like"/>
    <property type="match status" value="1"/>
</dbReference>
<dbReference type="Gene3D" id="2.130.10.10">
    <property type="entry name" value="YVTN repeat-like/Quinoprotein amine dehydrogenase"/>
    <property type="match status" value="1"/>
</dbReference>
<accession>A0A9D5K0P1</accession>
<feature type="transmembrane region" description="Helical" evidence="5">
    <location>
        <begin position="841"/>
        <end position="863"/>
    </location>
</feature>
<evidence type="ECO:0000259" key="6">
    <source>
        <dbReference type="PROSITE" id="PS50928"/>
    </source>
</evidence>
<evidence type="ECO:0000256" key="2">
    <source>
        <dbReference type="ARBA" id="ARBA00022692"/>
    </source>
</evidence>
<feature type="transmembrane region" description="Helical" evidence="5">
    <location>
        <begin position="601"/>
        <end position="625"/>
    </location>
</feature>
<feature type="domain" description="ABC transmembrane type-1" evidence="6">
    <location>
        <begin position="495"/>
        <end position="863"/>
    </location>
</feature>
<evidence type="ECO:0000256" key="4">
    <source>
        <dbReference type="ARBA" id="ARBA00023136"/>
    </source>
</evidence>
<dbReference type="InterPro" id="IPR035906">
    <property type="entry name" value="MetI-like_sf"/>
</dbReference>
<evidence type="ECO:0000256" key="3">
    <source>
        <dbReference type="ARBA" id="ARBA00022989"/>
    </source>
</evidence>
<dbReference type="Gene3D" id="1.10.3720.10">
    <property type="entry name" value="MetI-like"/>
    <property type="match status" value="2"/>
</dbReference>
<dbReference type="GO" id="GO:0055085">
    <property type="term" value="P:transmembrane transport"/>
    <property type="evidence" value="ECO:0007669"/>
    <property type="project" value="InterPro"/>
</dbReference>
<feature type="transmembrane region" description="Helical" evidence="5">
    <location>
        <begin position="503"/>
        <end position="526"/>
    </location>
</feature>
<feature type="transmembrane region" description="Helical" evidence="5">
    <location>
        <begin position="772"/>
        <end position="793"/>
    </location>
</feature>
<dbReference type="InterPro" id="IPR015943">
    <property type="entry name" value="WD40/YVTN_repeat-like_dom_sf"/>
</dbReference>
<feature type="transmembrane region" description="Helical" evidence="5">
    <location>
        <begin position="37"/>
        <end position="58"/>
    </location>
</feature>
<feature type="transmembrane region" description="Helical" evidence="5">
    <location>
        <begin position="645"/>
        <end position="666"/>
    </location>
</feature>
<keyword evidence="3 5" id="KW-1133">Transmembrane helix</keyword>
<feature type="transmembrane region" description="Helical" evidence="5">
    <location>
        <begin position="728"/>
        <end position="751"/>
    </location>
</feature>
<dbReference type="CDD" id="cd06261">
    <property type="entry name" value="TM_PBP2"/>
    <property type="match status" value="1"/>
</dbReference>
<organism evidence="7 8">
    <name type="scientific">candidate division KSB3 bacterium</name>
    <dbReference type="NCBI Taxonomy" id="2044937"/>
    <lineage>
        <taxon>Bacteria</taxon>
        <taxon>candidate division KSB3</taxon>
    </lineage>
</organism>
<dbReference type="SUPFAM" id="SSF161098">
    <property type="entry name" value="MetI-like"/>
    <property type="match status" value="2"/>
</dbReference>
<evidence type="ECO:0000256" key="1">
    <source>
        <dbReference type="ARBA" id="ARBA00004141"/>
    </source>
</evidence>
<evidence type="ECO:0000256" key="5">
    <source>
        <dbReference type="SAM" id="Phobius"/>
    </source>
</evidence>
<feature type="transmembrane region" description="Helical" evidence="5">
    <location>
        <begin position="562"/>
        <end position="589"/>
    </location>
</feature>
<dbReference type="PROSITE" id="PS50928">
    <property type="entry name" value="ABC_TM1"/>
    <property type="match status" value="1"/>
</dbReference>
<protein>
    <submittedName>
        <fullName evidence="7">ABC transporter permease subunit</fullName>
    </submittedName>
</protein>
<evidence type="ECO:0000313" key="7">
    <source>
        <dbReference type="EMBL" id="MBD3327471.1"/>
    </source>
</evidence>
<comment type="subcellular location">
    <subcellularLocation>
        <location evidence="1">Membrane</location>
        <topology evidence="1">Multi-pass membrane protein</topology>
    </subcellularLocation>
</comment>
<dbReference type="EMBL" id="WJJP01000741">
    <property type="protein sequence ID" value="MBD3327471.1"/>
    <property type="molecule type" value="Genomic_DNA"/>
</dbReference>
<gene>
    <name evidence="7" type="ORF">GF339_22995</name>
</gene>
<name>A0A9D5K0P1_9BACT</name>